<evidence type="ECO:0000313" key="4">
    <source>
        <dbReference type="Proteomes" id="UP001283361"/>
    </source>
</evidence>
<dbReference type="InterPro" id="IPR000595">
    <property type="entry name" value="cNMP-bd_dom"/>
</dbReference>
<name>A0AAE1DID2_9GAST</name>
<feature type="compositionally biased region" description="Acidic residues" evidence="1">
    <location>
        <begin position="685"/>
        <end position="694"/>
    </location>
</feature>
<dbReference type="Pfam" id="PF00027">
    <property type="entry name" value="cNMP_binding"/>
    <property type="match status" value="1"/>
</dbReference>
<dbReference type="PANTHER" id="PTHR23011">
    <property type="entry name" value="CYCLIC NUCLEOTIDE-BINDING DOMAIN CONTAINING PROTEIN"/>
    <property type="match status" value="1"/>
</dbReference>
<feature type="compositionally biased region" description="Basic residues" evidence="1">
    <location>
        <begin position="755"/>
        <end position="768"/>
    </location>
</feature>
<dbReference type="PROSITE" id="PS50042">
    <property type="entry name" value="CNMP_BINDING_3"/>
    <property type="match status" value="1"/>
</dbReference>
<sequence length="902" mass="103118">MNSVHFPKLDEYAIEPVLIKEPSSYGYFGTPSSGNNSSSQAGERHEKIDHFSKSRRSAYFKRTSNLKDSNEIVSGIVYQEKTSKVKENVDLDDSNKIVRRQTAVERAEDNRSVDVNVPFLPSLSPGRTSLVSDNFLGNGHLRYGSSKRHGIRDSDEQTAKKSSHKVFQKQTATNLHQANNLSDRGQLESPQYHTSSDYEFYADDEEYFPSTSDALKKAYKLRKGTEARVQSRFIDGSLWDYEVPSVGKERGDRGSLQMPSIYANTNLTKHNVLRDVVQSGERSFSLHKIDDETDDTGAKRRFRSKLQNGYNFLGPRQSLWRVPLRKIMQRKDNLQRFQKLSIGIVNVLKLAKAIIKPTDSPSALLKNFTAMSKEQEEEDTSDNMKSYGLEFDASYFRANREISISSEVKNNLRQPPNRRTPEQIQTAIFGLQSLPSFAEYPLHMQEKLAKVAWYEIVTPKRTIIRQGHFAENFYFILSGQALVTIHKPGDATPKTAGMMRRGTSFGELALLHHSRRTATVTSHDTVQLLSVGREDFFDIFMSGHGSEQMPEHIKFISQLDFMKDWPLERLLERPDQCLLHFFKRNMVILKASEVSEWFYVVKSGSCQVLKQLKGVTGRLGQLVSSRHAAYDKEGKLRSGASFQDSRINTGRRLSRRKASAINLIDEVKAQNHITNESLDRLQPCPEEEEEEEEEGRGKSRPNLRAVHGSDRFSGTKVMAKGSPQHGQSFTKLTIGPPHFRSMRRLDSESKENRKYRNHGSYSYHRRQRREQPPQQQHERHHPQQQQQEAPPVFVQIELLKPRDVFGLDMVNFNSVDFQRSTVSLVSLGAECIMLSKAFFLKHANDRVKRRFSELVQPYPDEQSLQASLQNKADWELYKHSLLTTITAPKPTGLRGAPLTSHY</sequence>
<dbReference type="InterPro" id="IPR018488">
    <property type="entry name" value="cNMP-bd_CS"/>
</dbReference>
<feature type="region of interest" description="Disordered" evidence="1">
    <location>
        <begin position="144"/>
        <end position="165"/>
    </location>
</feature>
<gene>
    <name evidence="3" type="ORF">RRG08_028762</name>
</gene>
<dbReference type="SUPFAM" id="SSF51206">
    <property type="entry name" value="cAMP-binding domain-like"/>
    <property type="match status" value="2"/>
</dbReference>
<feature type="region of interest" description="Disordered" evidence="1">
    <location>
        <begin position="29"/>
        <end position="52"/>
    </location>
</feature>
<feature type="domain" description="Cyclic nucleotide-binding" evidence="2">
    <location>
        <begin position="436"/>
        <end position="541"/>
    </location>
</feature>
<proteinExistence type="predicted"/>
<organism evidence="3 4">
    <name type="scientific">Elysia crispata</name>
    <name type="common">lettuce slug</name>
    <dbReference type="NCBI Taxonomy" id="231223"/>
    <lineage>
        <taxon>Eukaryota</taxon>
        <taxon>Metazoa</taxon>
        <taxon>Spiralia</taxon>
        <taxon>Lophotrochozoa</taxon>
        <taxon>Mollusca</taxon>
        <taxon>Gastropoda</taxon>
        <taxon>Heterobranchia</taxon>
        <taxon>Euthyneura</taxon>
        <taxon>Panpulmonata</taxon>
        <taxon>Sacoglossa</taxon>
        <taxon>Placobranchoidea</taxon>
        <taxon>Plakobranchidae</taxon>
        <taxon>Elysia</taxon>
    </lineage>
</organism>
<feature type="compositionally biased region" description="Basic and acidic residues" evidence="1">
    <location>
        <begin position="743"/>
        <end position="754"/>
    </location>
</feature>
<feature type="region of interest" description="Disordered" evidence="1">
    <location>
        <begin position="674"/>
        <end position="789"/>
    </location>
</feature>
<reference evidence="3" key="1">
    <citation type="journal article" date="2023" name="G3 (Bethesda)">
        <title>A reference genome for the long-term kleptoplast-retaining sea slug Elysia crispata morphotype clarki.</title>
        <authorList>
            <person name="Eastman K.E."/>
            <person name="Pendleton A.L."/>
            <person name="Shaikh M.A."/>
            <person name="Suttiyut T."/>
            <person name="Ogas R."/>
            <person name="Tomko P."/>
            <person name="Gavelis G."/>
            <person name="Widhalm J.R."/>
            <person name="Wisecaver J.H."/>
        </authorList>
    </citation>
    <scope>NUCLEOTIDE SEQUENCE</scope>
    <source>
        <strain evidence="3">ECLA1</strain>
    </source>
</reference>
<protein>
    <recommendedName>
        <fullName evidence="2">Cyclic nucleotide-binding domain-containing protein</fullName>
    </recommendedName>
</protein>
<comment type="caution">
    <text evidence="3">The sequence shown here is derived from an EMBL/GenBank/DDBJ whole genome shotgun (WGS) entry which is preliminary data.</text>
</comment>
<evidence type="ECO:0000256" key="1">
    <source>
        <dbReference type="SAM" id="MobiDB-lite"/>
    </source>
</evidence>
<accession>A0AAE1DID2</accession>
<dbReference type="InterPro" id="IPR018490">
    <property type="entry name" value="cNMP-bd_dom_sf"/>
</dbReference>
<dbReference type="InterPro" id="IPR014710">
    <property type="entry name" value="RmlC-like_jellyroll"/>
</dbReference>
<dbReference type="Proteomes" id="UP001283361">
    <property type="component" value="Unassembled WGS sequence"/>
</dbReference>
<dbReference type="Gene3D" id="2.60.120.10">
    <property type="entry name" value="Jelly Rolls"/>
    <property type="match status" value="2"/>
</dbReference>
<feature type="compositionally biased region" description="Basic and acidic residues" evidence="1">
    <location>
        <begin position="42"/>
        <end position="52"/>
    </location>
</feature>
<evidence type="ECO:0000313" key="3">
    <source>
        <dbReference type="EMBL" id="KAK3771854.1"/>
    </source>
</evidence>
<keyword evidence="4" id="KW-1185">Reference proteome</keyword>
<dbReference type="EMBL" id="JAWDGP010003672">
    <property type="protein sequence ID" value="KAK3771854.1"/>
    <property type="molecule type" value="Genomic_DNA"/>
</dbReference>
<dbReference type="PROSITE" id="PS00889">
    <property type="entry name" value="CNMP_BINDING_2"/>
    <property type="match status" value="1"/>
</dbReference>
<evidence type="ECO:0000259" key="2">
    <source>
        <dbReference type="PROSITE" id="PS50042"/>
    </source>
</evidence>
<dbReference type="SMART" id="SM00100">
    <property type="entry name" value="cNMP"/>
    <property type="match status" value="1"/>
</dbReference>
<dbReference type="AlphaFoldDB" id="A0AAE1DID2"/>
<dbReference type="CDD" id="cd00038">
    <property type="entry name" value="CAP_ED"/>
    <property type="match status" value="1"/>
</dbReference>
<feature type="compositionally biased region" description="Polar residues" evidence="1">
    <location>
        <begin position="30"/>
        <end position="41"/>
    </location>
</feature>
<dbReference type="PANTHER" id="PTHR23011:SF28">
    <property type="entry name" value="CYCLIC NUCLEOTIDE-BINDING DOMAIN CONTAINING PROTEIN"/>
    <property type="match status" value="1"/>
</dbReference>